<gene>
    <name evidence="2" type="ORF">ENV54_02175</name>
</gene>
<evidence type="ECO:0000313" key="2">
    <source>
        <dbReference type="EMBL" id="HGH60087.1"/>
    </source>
</evidence>
<comment type="caution">
    <text evidence="2">The sequence shown here is derived from an EMBL/GenBank/DDBJ whole genome shotgun (WGS) entry which is preliminary data.</text>
</comment>
<reference evidence="2" key="1">
    <citation type="journal article" date="2020" name="mSystems">
        <title>Genome- and Community-Level Interaction Insights into Carbon Utilization and Element Cycling Functions of Hydrothermarchaeota in Hydrothermal Sediment.</title>
        <authorList>
            <person name="Zhou Z."/>
            <person name="Liu Y."/>
            <person name="Xu W."/>
            <person name="Pan J."/>
            <person name="Luo Z.H."/>
            <person name="Li M."/>
        </authorList>
    </citation>
    <scope>NUCLEOTIDE SEQUENCE [LARGE SCALE GENOMIC DNA]</scope>
    <source>
        <strain evidence="2">SpSt-769</strain>
    </source>
</reference>
<protein>
    <recommendedName>
        <fullName evidence="3">DUF420 domain-containing protein</fullName>
    </recommendedName>
</protein>
<keyword evidence="1" id="KW-1133">Transmembrane helix</keyword>
<feature type="transmembrane region" description="Helical" evidence="1">
    <location>
        <begin position="6"/>
        <end position="25"/>
    </location>
</feature>
<dbReference type="AlphaFoldDB" id="A0A7C4AQL4"/>
<feature type="transmembrane region" description="Helical" evidence="1">
    <location>
        <begin position="107"/>
        <end position="128"/>
    </location>
</feature>
<feature type="transmembrane region" description="Helical" evidence="1">
    <location>
        <begin position="77"/>
        <end position="95"/>
    </location>
</feature>
<keyword evidence="1" id="KW-0472">Membrane</keyword>
<proteinExistence type="predicted"/>
<organism evidence="2">
    <name type="scientific">Desulfomonile tiedjei</name>
    <dbReference type="NCBI Taxonomy" id="2358"/>
    <lineage>
        <taxon>Bacteria</taxon>
        <taxon>Pseudomonadati</taxon>
        <taxon>Thermodesulfobacteriota</taxon>
        <taxon>Desulfomonilia</taxon>
        <taxon>Desulfomonilales</taxon>
        <taxon>Desulfomonilaceae</taxon>
        <taxon>Desulfomonile</taxon>
    </lineage>
</organism>
<dbReference type="EMBL" id="DTGT01000067">
    <property type="protein sequence ID" value="HGH60087.1"/>
    <property type="molecule type" value="Genomic_DNA"/>
</dbReference>
<feature type="transmembrane region" description="Helical" evidence="1">
    <location>
        <begin position="46"/>
        <end position="65"/>
    </location>
</feature>
<sequence length="133" mass="14914">MMDMVYGVMGTGLLAIAAINGLLMLETIGRKPTRGGFRRAHKWLGRLYVVVFAFLFMAMFPRIAYLEGMPPTTLCHLISGLSLLPFVVAKVLAGMRYKQLHASLPTLGFMVIYFTYMTILTSGFYVVFFKPMS</sequence>
<evidence type="ECO:0008006" key="3">
    <source>
        <dbReference type="Google" id="ProtNLM"/>
    </source>
</evidence>
<name>A0A7C4AQL4_9BACT</name>
<keyword evidence="1" id="KW-0812">Transmembrane</keyword>
<accession>A0A7C4AQL4</accession>
<evidence type="ECO:0000256" key="1">
    <source>
        <dbReference type="SAM" id="Phobius"/>
    </source>
</evidence>